<evidence type="ECO:0000259" key="2">
    <source>
        <dbReference type="Pfam" id="PF00425"/>
    </source>
</evidence>
<dbReference type="InterPro" id="IPR015890">
    <property type="entry name" value="Chorismate_C"/>
</dbReference>
<dbReference type="InterPro" id="IPR006805">
    <property type="entry name" value="Anth_synth_I_N"/>
</dbReference>
<dbReference type="EMBL" id="JAFEUO010000001">
    <property type="protein sequence ID" value="MBM7081372.1"/>
    <property type="molecule type" value="Genomic_DNA"/>
</dbReference>
<dbReference type="PRINTS" id="PR00095">
    <property type="entry name" value="ANTSNTHASEI"/>
</dbReference>
<reference evidence="4 5" key="1">
    <citation type="submission" date="2021-02" db="EMBL/GenBank/DDBJ databases">
        <authorList>
            <person name="Lee D.-H."/>
        </authorList>
    </citation>
    <scope>NUCLEOTIDE SEQUENCE [LARGE SCALE GENOMIC DNA]</scope>
    <source>
        <strain evidence="4 5">MMS20-R2-29</strain>
    </source>
</reference>
<dbReference type="InterPro" id="IPR005801">
    <property type="entry name" value="ADC_synthase"/>
</dbReference>
<dbReference type="Pfam" id="PF00425">
    <property type="entry name" value="Chorismate_bind"/>
    <property type="match status" value="1"/>
</dbReference>
<accession>A0ABS2J479</accession>
<feature type="domain" description="Chorismate-utilising enzyme C-terminal" evidence="2">
    <location>
        <begin position="239"/>
        <end position="492"/>
    </location>
</feature>
<gene>
    <name evidence="4" type="ORF">JQN84_02265</name>
</gene>
<feature type="region of interest" description="Disordered" evidence="1">
    <location>
        <begin position="208"/>
        <end position="233"/>
    </location>
</feature>
<proteinExistence type="predicted"/>
<dbReference type="PANTHER" id="PTHR11236:SF9">
    <property type="entry name" value="ANTHRANILATE SYNTHASE COMPONENT 1"/>
    <property type="match status" value="1"/>
</dbReference>
<comment type="caution">
    <text evidence="4">The sequence shown here is derived from an EMBL/GenBank/DDBJ whole genome shotgun (WGS) entry which is preliminary data.</text>
</comment>
<sequence length="507" mass="55687">MLTSGVARTDHDAGPTTGLLDRLRLPVTVVSTELAERDPLELYAALADGLGSQEVFLLESLSGPEPQRRGSVVGWGRLAQVRLYREHLEFDGVPTIVDALRQLASGLGLRPDGPGRWGFDRPAGVWELLRHTQGLFDVQTDEPRQAYAFGFLLTAGYGTAWHMEELPPRPAGDLPDLTLTLFRNSVWFDAGSGRVRHLRGDHPCFPASPGVPPAGRPAGQPTGVPPAPVPDEVSDNVDRETFLGWTRRCLEHIRVGDIYQIQIGHRIDVRTSLTPLEVYRRLRAKNPSPHMYLLPHHGTTLIGASPELLFRTEEDLLVMRPIAGTARRDPTGTGNDERIAALLASTKERAEHIMLVDLCRNDVSRVARPHSLAVDRLMAVETFSHVFHLVSTVSARLEPGADVWTTLRSTFPAGTMTGAPKLRAMEIISEIERDDRGSYAGTVGLIDPRGWSELALCIRTVSFDGVRYSTQSSAGIVAQSDPEGEWAETLHKMSAAYWALTGEELLP</sequence>
<evidence type="ECO:0000259" key="3">
    <source>
        <dbReference type="Pfam" id="PF04715"/>
    </source>
</evidence>
<feature type="domain" description="Anthranilate synthase component I N-terminal" evidence="3">
    <location>
        <begin position="38"/>
        <end position="190"/>
    </location>
</feature>
<evidence type="ECO:0000313" key="5">
    <source>
        <dbReference type="Proteomes" id="UP000809587"/>
    </source>
</evidence>
<evidence type="ECO:0000256" key="1">
    <source>
        <dbReference type="SAM" id="MobiDB-lite"/>
    </source>
</evidence>
<dbReference type="Proteomes" id="UP000809587">
    <property type="component" value="Unassembled WGS sequence"/>
</dbReference>
<dbReference type="Gene3D" id="3.60.120.10">
    <property type="entry name" value="Anthranilate synthase"/>
    <property type="match status" value="1"/>
</dbReference>
<dbReference type="PANTHER" id="PTHR11236">
    <property type="entry name" value="AMINOBENZOATE/ANTHRANILATE SYNTHASE"/>
    <property type="match status" value="1"/>
</dbReference>
<evidence type="ECO:0000313" key="4">
    <source>
        <dbReference type="EMBL" id="MBM7081372.1"/>
    </source>
</evidence>
<dbReference type="Pfam" id="PF04715">
    <property type="entry name" value="Anth_synt_I_N"/>
    <property type="match status" value="1"/>
</dbReference>
<protein>
    <submittedName>
        <fullName evidence="4">Anthranilate synthase component I family protein</fullName>
    </submittedName>
</protein>
<dbReference type="SUPFAM" id="SSF56322">
    <property type="entry name" value="ADC synthase"/>
    <property type="match status" value="1"/>
</dbReference>
<keyword evidence="5" id="KW-1185">Reference proteome</keyword>
<dbReference type="InterPro" id="IPR019999">
    <property type="entry name" value="Anth_synth_I-like"/>
</dbReference>
<organism evidence="4 5">
    <name type="scientific">Micromonospora humidisoli</name>
    <dbReference type="NCBI Taxonomy" id="2807622"/>
    <lineage>
        <taxon>Bacteria</taxon>
        <taxon>Bacillati</taxon>
        <taxon>Actinomycetota</taxon>
        <taxon>Actinomycetes</taxon>
        <taxon>Micromonosporales</taxon>
        <taxon>Micromonosporaceae</taxon>
        <taxon>Micromonospora</taxon>
    </lineage>
</organism>
<name>A0ABS2J479_9ACTN</name>